<protein>
    <recommendedName>
        <fullName evidence="1">RNase H type-1 domain-containing protein</fullName>
    </recommendedName>
</protein>
<dbReference type="GO" id="GO:0003676">
    <property type="term" value="F:nucleic acid binding"/>
    <property type="evidence" value="ECO:0007669"/>
    <property type="project" value="InterPro"/>
</dbReference>
<dbReference type="AlphaFoldDB" id="A0A151T9Z4"/>
<feature type="domain" description="RNase H type-1" evidence="1">
    <location>
        <begin position="2"/>
        <end position="62"/>
    </location>
</feature>
<name>A0A151T9Z4_CAJCA</name>
<accession>A0A151T9Z4</accession>
<dbReference type="Proteomes" id="UP000075243">
    <property type="component" value="Chromosome 7"/>
</dbReference>
<dbReference type="InterPro" id="IPR036397">
    <property type="entry name" value="RNaseH_sf"/>
</dbReference>
<evidence type="ECO:0000313" key="2">
    <source>
        <dbReference type="EMBL" id="KYP63872.1"/>
    </source>
</evidence>
<dbReference type="InterPro" id="IPR053151">
    <property type="entry name" value="RNase_H-like"/>
</dbReference>
<evidence type="ECO:0000259" key="1">
    <source>
        <dbReference type="Pfam" id="PF13456"/>
    </source>
</evidence>
<proteinExistence type="predicted"/>
<gene>
    <name evidence="2" type="ORF">KK1_018459</name>
</gene>
<dbReference type="PANTHER" id="PTHR47723">
    <property type="entry name" value="OS05G0353850 PROTEIN"/>
    <property type="match status" value="1"/>
</dbReference>
<keyword evidence="3" id="KW-1185">Reference proteome</keyword>
<reference evidence="2 3" key="1">
    <citation type="journal article" date="2012" name="Nat. Biotechnol.">
        <title>Draft genome sequence of pigeonpea (Cajanus cajan), an orphan legume crop of resource-poor farmers.</title>
        <authorList>
            <person name="Varshney R.K."/>
            <person name="Chen W."/>
            <person name="Li Y."/>
            <person name="Bharti A.K."/>
            <person name="Saxena R.K."/>
            <person name="Schlueter J.A."/>
            <person name="Donoghue M.T."/>
            <person name="Azam S."/>
            <person name="Fan G."/>
            <person name="Whaley A.M."/>
            <person name="Farmer A.D."/>
            <person name="Sheridan J."/>
            <person name="Iwata A."/>
            <person name="Tuteja R."/>
            <person name="Penmetsa R.V."/>
            <person name="Wu W."/>
            <person name="Upadhyaya H.D."/>
            <person name="Yang S.P."/>
            <person name="Shah T."/>
            <person name="Saxena K.B."/>
            <person name="Michael T."/>
            <person name="McCombie W.R."/>
            <person name="Yang B."/>
            <person name="Zhang G."/>
            <person name="Yang H."/>
            <person name="Wang J."/>
            <person name="Spillane C."/>
            <person name="Cook D.R."/>
            <person name="May G.D."/>
            <person name="Xu X."/>
            <person name="Jackson S.A."/>
        </authorList>
    </citation>
    <scope>NUCLEOTIDE SEQUENCE [LARGE SCALE GENOMIC DNA]</scope>
    <source>
        <strain evidence="3">cv. Asha</strain>
    </source>
</reference>
<organism evidence="2 3">
    <name type="scientific">Cajanus cajan</name>
    <name type="common">Pigeon pea</name>
    <name type="synonym">Cajanus indicus</name>
    <dbReference type="NCBI Taxonomy" id="3821"/>
    <lineage>
        <taxon>Eukaryota</taxon>
        <taxon>Viridiplantae</taxon>
        <taxon>Streptophyta</taxon>
        <taxon>Embryophyta</taxon>
        <taxon>Tracheophyta</taxon>
        <taxon>Spermatophyta</taxon>
        <taxon>Magnoliopsida</taxon>
        <taxon>eudicotyledons</taxon>
        <taxon>Gunneridae</taxon>
        <taxon>Pentapetalae</taxon>
        <taxon>rosids</taxon>
        <taxon>fabids</taxon>
        <taxon>Fabales</taxon>
        <taxon>Fabaceae</taxon>
        <taxon>Papilionoideae</taxon>
        <taxon>50 kb inversion clade</taxon>
        <taxon>NPAAA clade</taxon>
        <taxon>indigoferoid/millettioid clade</taxon>
        <taxon>Phaseoleae</taxon>
        <taxon>Cajanus</taxon>
    </lineage>
</organism>
<dbReference type="Gene3D" id="3.30.420.10">
    <property type="entry name" value="Ribonuclease H-like superfamily/Ribonuclease H"/>
    <property type="match status" value="1"/>
</dbReference>
<dbReference type="InterPro" id="IPR002156">
    <property type="entry name" value="RNaseH_domain"/>
</dbReference>
<sequence>MDIIIESDSAVAVKFLNEGCLREHPCYALVNLITRMAGDINYIECRHVSREANQVANSFAKHGLSLVEGVSSFTSPPSWVSFILSADNSAVPFP</sequence>
<dbReference type="CDD" id="cd06222">
    <property type="entry name" value="RNase_H_like"/>
    <property type="match status" value="1"/>
</dbReference>
<dbReference type="InterPro" id="IPR044730">
    <property type="entry name" value="RNase_H-like_dom_plant"/>
</dbReference>
<dbReference type="PANTHER" id="PTHR47723:SF19">
    <property type="entry name" value="POLYNUCLEOTIDYL TRANSFERASE, RIBONUCLEASE H-LIKE SUPERFAMILY PROTEIN"/>
    <property type="match status" value="1"/>
</dbReference>
<evidence type="ECO:0000313" key="3">
    <source>
        <dbReference type="Proteomes" id="UP000075243"/>
    </source>
</evidence>
<dbReference type="EMBL" id="CM003609">
    <property type="protein sequence ID" value="KYP63872.1"/>
    <property type="molecule type" value="Genomic_DNA"/>
</dbReference>
<dbReference type="Pfam" id="PF13456">
    <property type="entry name" value="RVT_3"/>
    <property type="match status" value="1"/>
</dbReference>
<dbReference type="Gramene" id="C.cajan_17928.t">
    <property type="protein sequence ID" value="C.cajan_17928.t.cds1"/>
    <property type="gene ID" value="C.cajan_17928"/>
</dbReference>
<dbReference type="GO" id="GO:0004523">
    <property type="term" value="F:RNA-DNA hybrid ribonuclease activity"/>
    <property type="evidence" value="ECO:0007669"/>
    <property type="project" value="InterPro"/>
</dbReference>